<keyword evidence="5" id="KW-0597">Phosphoprotein</keyword>
<evidence type="ECO:0000256" key="6">
    <source>
        <dbReference type="ARBA" id="ARBA00022843"/>
    </source>
</evidence>
<evidence type="ECO:0000256" key="10">
    <source>
        <dbReference type="ARBA" id="ARBA00032947"/>
    </source>
</evidence>
<dbReference type="GO" id="GO:0005739">
    <property type="term" value="C:mitochondrion"/>
    <property type="evidence" value="ECO:0007669"/>
    <property type="project" value="UniProtKB-SubCell"/>
</dbReference>
<evidence type="ECO:0000256" key="12">
    <source>
        <dbReference type="ARBA" id="ARBA00093359"/>
    </source>
</evidence>
<comment type="subunit">
    <text evidence="13">Component of the NSL complex at least composed of KAT8/MOF, KANSL1, KANSL2, KANSL3, MCRS1, PHF20, OGT1/OGT, WDR5 and HCFC1.</text>
</comment>
<dbReference type="AlphaFoldDB" id="A0AAQ3QHD4"/>
<evidence type="ECO:0000256" key="1">
    <source>
        <dbReference type="ARBA" id="ARBA00004123"/>
    </source>
</evidence>
<sequence length="369" mass="40728">MGYAREVRADEPNPNHDTVAADGQEAGPSAICVDGSGDDDELLNGADALSREEVLRRRARRLRNLAECYRRHYWALMEEVRVKHRDFYWEYGESPLEEGPSEANGRGFGAGAGGRELLVEDGAMDRNEENGRAGIGVGLGFGEGEAGGGGRREERKRCAFAGCKSKAMPLTRFCHPHILADTNQTLYKACTYVMKNCGQNRPITCGKPILRATVPSLCHVHLQKTQRGISQAYRKAGHTTSSSKPAPKFSVVLAQFVRQIKDRRKNDPNCGANGIVHMDGKRKVCCHRDADTWHCYFDLQSLLAFFASTMLPPIATSMGVVPVIMSKATTEVQEKWNFGIETDAEVISGSSRRRVTKIIGVIKEKSDKL</sequence>
<evidence type="ECO:0000256" key="13">
    <source>
        <dbReference type="ARBA" id="ARBA00093543"/>
    </source>
</evidence>
<dbReference type="InterPro" id="IPR025927">
    <property type="entry name" value="Znf_KANL2-like"/>
</dbReference>
<feature type="compositionally biased region" description="Basic and acidic residues" evidence="14">
    <location>
        <begin position="1"/>
        <end position="14"/>
    </location>
</feature>
<evidence type="ECO:0000256" key="2">
    <source>
        <dbReference type="ARBA" id="ARBA00004173"/>
    </source>
</evidence>
<dbReference type="Pfam" id="PF13891">
    <property type="entry name" value="zf-C3HC3H_KANSL2"/>
    <property type="match status" value="1"/>
</dbReference>
<evidence type="ECO:0000313" key="16">
    <source>
        <dbReference type="EMBL" id="WOL12771.1"/>
    </source>
</evidence>
<keyword evidence="9" id="KW-0539">Nucleus</keyword>
<organism evidence="16 17">
    <name type="scientific">Canna indica</name>
    <name type="common">Indian-shot</name>
    <dbReference type="NCBI Taxonomy" id="4628"/>
    <lineage>
        <taxon>Eukaryota</taxon>
        <taxon>Viridiplantae</taxon>
        <taxon>Streptophyta</taxon>
        <taxon>Embryophyta</taxon>
        <taxon>Tracheophyta</taxon>
        <taxon>Spermatophyta</taxon>
        <taxon>Magnoliopsida</taxon>
        <taxon>Liliopsida</taxon>
        <taxon>Zingiberales</taxon>
        <taxon>Cannaceae</taxon>
        <taxon>Canna</taxon>
    </lineage>
</organism>
<evidence type="ECO:0000256" key="14">
    <source>
        <dbReference type="SAM" id="MobiDB-lite"/>
    </source>
</evidence>
<evidence type="ECO:0000256" key="8">
    <source>
        <dbReference type="ARBA" id="ARBA00023128"/>
    </source>
</evidence>
<name>A0AAQ3QHD4_9LILI</name>
<keyword evidence="4" id="KW-1017">Isopeptide bond</keyword>
<comment type="function">
    <text evidence="12">Non-catalytic component of the NSL histone acetyltransferase complex, a multiprotein complex that mediates histone H4 acetylation at 'Lys-5'- and 'Lys-8' (H4K5ac and H4K8ac) at transcription start sites and promotes transcription initiation. Required for NSL complex stability and for transcription of intraciliary transport genes in both ciliated and non-ciliated cells by regulating histone H4 acetylation at 'Lys-5'- and 'Lys-12' (H4K5ac and H4K12ac). This is necessary for cilium assembly in ciliated cells and for organization of the microtubule cytoskeleton in non-ciliated cells. Required within the NSL complex to maintain nuclear architecture stability by promoting KAT8-mediated acetylation of lamin LMNA.</text>
</comment>
<evidence type="ECO:0000256" key="3">
    <source>
        <dbReference type="ARBA" id="ARBA00015508"/>
    </source>
</evidence>
<evidence type="ECO:0000256" key="4">
    <source>
        <dbReference type="ARBA" id="ARBA00022499"/>
    </source>
</evidence>
<dbReference type="Proteomes" id="UP001327560">
    <property type="component" value="Chromosome 7"/>
</dbReference>
<dbReference type="InterPro" id="IPR026316">
    <property type="entry name" value="NSL2"/>
</dbReference>
<dbReference type="PANTHER" id="PTHR13453">
    <property type="entry name" value="KAT8 REGULATORY NSL COMPLEX SUBUNIT 2"/>
    <property type="match status" value="1"/>
</dbReference>
<dbReference type="PANTHER" id="PTHR13453:SF1">
    <property type="entry name" value="KAT8 REGULATORY NSL COMPLEX SUBUNIT 2"/>
    <property type="match status" value="1"/>
</dbReference>
<evidence type="ECO:0000259" key="15">
    <source>
        <dbReference type="Pfam" id="PF13891"/>
    </source>
</evidence>
<dbReference type="GO" id="GO:0044545">
    <property type="term" value="C:NSL complex"/>
    <property type="evidence" value="ECO:0007669"/>
    <property type="project" value="TreeGrafter"/>
</dbReference>
<feature type="domain" description="KANL2-like probable zinc-finger" evidence="15">
    <location>
        <begin position="158"/>
        <end position="221"/>
    </location>
</feature>
<keyword evidence="7" id="KW-0156">Chromatin regulator</keyword>
<comment type="subcellular location">
    <subcellularLocation>
        <location evidence="2">Mitochondrion</location>
    </subcellularLocation>
    <subcellularLocation>
        <location evidence="1">Nucleus</location>
    </subcellularLocation>
</comment>
<dbReference type="GO" id="GO:0006325">
    <property type="term" value="P:chromatin organization"/>
    <property type="evidence" value="ECO:0007669"/>
    <property type="project" value="UniProtKB-KW"/>
</dbReference>
<feature type="region of interest" description="Disordered" evidence="14">
    <location>
        <begin position="1"/>
        <end position="29"/>
    </location>
</feature>
<evidence type="ECO:0000256" key="9">
    <source>
        <dbReference type="ARBA" id="ARBA00023242"/>
    </source>
</evidence>
<keyword evidence="8" id="KW-0496">Mitochondrion</keyword>
<dbReference type="EMBL" id="CP136896">
    <property type="protein sequence ID" value="WOL12771.1"/>
    <property type="molecule type" value="Genomic_DNA"/>
</dbReference>
<reference evidence="16 17" key="1">
    <citation type="submission" date="2023-10" db="EMBL/GenBank/DDBJ databases">
        <title>Chromosome-scale genome assembly provides insights into flower coloration mechanisms of Canna indica.</title>
        <authorList>
            <person name="Li C."/>
        </authorList>
    </citation>
    <scope>NUCLEOTIDE SEQUENCE [LARGE SCALE GENOMIC DNA]</scope>
    <source>
        <tissue evidence="16">Flower</tissue>
    </source>
</reference>
<proteinExistence type="predicted"/>
<protein>
    <recommendedName>
        <fullName evidence="3">KAT8 regulatory NSL complex subunit 2</fullName>
    </recommendedName>
    <alternativeName>
        <fullName evidence="11">NSL complex protein NSL2</fullName>
    </alternativeName>
    <alternativeName>
        <fullName evidence="10">Non-specific lethal 2 homolog</fullName>
    </alternativeName>
</protein>
<accession>A0AAQ3QHD4</accession>
<evidence type="ECO:0000256" key="7">
    <source>
        <dbReference type="ARBA" id="ARBA00022853"/>
    </source>
</evidence>
<gene>
    <name evidence="16" type="ORF">Cni_G21539</name>
</gene>
<keyword evidence="6" id="KW-0832">Ubl conjugation</keyword>
<evidence type="ECO:0000256" key="5">
    <source>
        <dbReference type="ARBA" id="ARBA00022553"/>
    </source>
</evidence>
<keyword evidence="17" id="KW-1185">Reference proteome</keyword>
<evidence type="ECO:0000256" key="11">
    <source>
        <dbReference type="ARBA" id="ARBA00033378"/>
    </source>
</evidence>
<dbReference type="GO" id="GO:0005634">
    <property type="term" value="C:nucleus"/>
    <property type="evidence" value="ECO:0007669"/>
    <property type="project" value="UniProtKB-SubCell"/>
</dbReference>
<evidence type="ECO:0000313" key="17">
    <source>
        <dbReference type="Proteomes" id="UP001327560"/>
    </source>
</evidence>